<dbReference type="OrthoDB" id="9810648at2"/>
<dbReference type="GO" id="GO:0044715">
    <property type="term" value="F:8-oxo-dGDP phosphatase activity"/>
    <property type="evidence" value="ECO:0007669"/>
    <property type="project" value="TreeGrafter"/>
</dbReference>
<reference evidence="20 21" key="1">
    <citation type="submission" date="2019-03" db="EMBL/GenBank/DDBJ databases">
        <title>Seongchinamella monodicae gen. nov., sp. nov., a novel member of the Gammaproteobacteria isolated from a tidal mudflat of beach.</title>
        <authorList>
            <person name="Yang H.G."/>
            <person name="Kang J.W."/>
            <person name="Lee S.D."/>
        </authorList>
    </citation>
    <scope>NUCLEOTIDE SEQUENCE [LARGE SCALE GENOMIC DNA]</scope>
    <source>
        <strain evidence="20 21">GH4-78</strain>
    </source>
</reference>
<protein>
    <recommendedName>
        <fullName evidence="13">8-oxo-dGTP diphosphatase</fullName>
        <ecNumber evidence="12">3.6.1.55</ecNumber>
    </recommendedName>
    <alternativeName>
        <fullName evidence="16">7,8-dihydro-8-oxoguanine-triphosphatase</fullName>
    </alternativeName>
    <alternativeName>
        <fullName evidence="15">Mutator protein MutT</fullName>
    </alternativeName>
    <alternativeName>
        <fullName evidence="14">dGTP pyrophosphohydrolase</fullName>
    </alternativeName>
</protein>
<dbReference type="PROSITE" id="PS51462">
    <property type="entry name" value="NUDIX"/>
    <property type="match status" value="1"/>
</dbReference>
<keyword evidence="7" id="KW-0378">Hydrolase</keyword>
<dbReference type="GO" id="GO:0008413">
    <property type="term" value="F:8-oxo-7,8-dihydroguanosine triphosphate pyrophosphatase activity"/>
    <property type="evidence" value="ECO:0007669"/>
    <property type="project" value="InterPro"/>
</dbReference>
<keyword evidence="6" id="KW-0227">DNA damage</keyword>
<dbReference type="FunFam" id="3.90.79.10:FF:000014">
    <property type="entry name" value="8-oxo-dGTP diphosphatase MutT"/>
    <property type="match status" value="1"/>
</dbReference>
<dbReference type="InterPro" id="IPR029119">
    <property type="entry name" value="MutY_C"/>
</dbReference>
<dbReference type="Proteomes" id="UP000295554">
    <property type="component" value="Unassembled WGS sequence"/>
</dbReference>
<evidence type="ECO:0000256" key="5">
    <source>
        <dbReference type="ARBA" id="ARBA00022723"/>
    </source>
</evidence>
<gene>
    <name evidence="20" type="primary">mutT</name>
    <name evidence="20" type="ORF">E2F43_02185</name>
</gene>
<comment type="caution">
    <text evidence="20">The sequence shown here is derived from an EMBL/GenBank/DDBJ whole genome shotgun (WGS) entry which is preliminary data.</text>
</comment>
<dbReference type="GO" id="GO:0044716">
    <property type="term" value="F:8-oxo-GDP phosphatase activity"/>
    <property type="evidence" value="ECO:0007669"/>
    <property type="project" value="TreeGrafter"/>
</dbReference>
<name>A0A4R5LUN4_9GAMM</name>
<evidence type="ECO:0000256" key="2">
    <source>
        <dbReference type="ARBA" id="ARBA00005582"/>
    </source>
</evidence>
<evidence type="ECO:0000256" key="4">
    <source>
        <dbReference type="ARBA" id="ARBA00022705"/>
    </source>
</evidence>
<dbReference type="InterPro" id="IPR000086">
    <property type="entry name" value="NUDIX_hydrolase_dom"/>
</dbReference>
<dbReference type="InterPro" id="IPR015797">
    <property type="entry name" value="NUDIX_hydrolase-like_dom_sf"/>
</dbReference>
<evidence type="ECO:0000256" key="6">
    <source>
        <dbReference type="ARBA" id="ARBA00022763"/>
    </source>
</evidence>
<keyword evidence="4" id="KW-0235">DNA replication</keyword>
<evidence type="ECO:0000256" key="14">
    <source>
        <dbReference type="ARBA" id="ARBA00041592"/>
    </source>
</evidence>
<keyword evidence="5 18" id="KW-0479">Metal-binding</keyword>
<dbReference type="SUPFAM" id="SSF55811">
    <property type="entry name" value="Nudix"/>
    <property type="match status" value="1"/>
</dbReference>
<dbReference type="Gene3D" id="3.90.79.10">
    <property type="entry name" value="Nucleoside Triphosphate Pyrophosphohydrolase"/>
    <property type="match status" value="1"/>
</dbReference>
<feature type="binding site" evidence="18">
    <location>
        <position position="37"/>
    </location>
    <ligand>
        <name>Mg(2+)</name>
        <dbReference type="ChEBI" id="CHEBI:18420"/>
    </ligand>
</feature>
<evidence type="ECO:0000256" key="8">
    <source>
        <dbReference type="ARBA" id="ARBA00022842"/>
    </source>
</evidence>
<dbReference type="InterPro" id="IPR020476">
    <property type="entry name" value="Nudix_hydrolase"/>
</dbReference>
<dbReference type="Pfam" id="PF14815">
    <property type="entry name" value="NUDIX_4"/>
    <property type="match status" value="1"/>
</dbReference>
<evidence type="ECO:0000313" key="20">
    <source>
        <dbReference type="EMBL" id="TDG15071.1"/>
    </source>
</evidence>
<keyword evidence="8 18" id="KW-0460">Magnesium</keyword>
<keyword evidence="21" id="KW-1185">Reference proteome</keyword>
<dbReference type="InterPro" id="IPR020084">
    <property type="entry name" value="NUDIX_hydrolase_CS"/>
</dbReference>
<dbReference type="GO" id="GO:0006281">
    <property type="term" value="P:DNA repair"/>
    <property type="evidence" value="ECO:0007669"/>
    <property type="project" value="UniProtKB-KW"/>
</dbReference>
<feature type="binding site" evidence="17">
    <location>
        <begin position="34"/>
        <end position="37"/>
    </location>
    <ligand>
        <name>8-oxo-dGTP</name>
        <dbReference type="ChEBI" id="CHEBI:77896"/>
    </ligand>
</feature>
<evidence type="ECO:0000256" key="11">
    <source>
        <dbReference type="ARBA" id="ARBA00036904"/>
    </source>
</evidence>
<dbReference type="GO" id="GO:0035539">
    <property type="term" value="F:8-oxo-7,8-dihydrodeoxyguanosine triphosphate pyrophosphatase activity"/>
    <property type="evidence" value="ECO:0007669"/>
    <property type="project" value="UniProtKB-EC"/>
</dbReference>
<evidence type="ECO:0000256" key="3">
    <source>
        <dbReference type="ARBA" id="ARBA00022457"/>
    </source>
</evidence>
<dbReference type="InterPro" id="IPR003561">
    <property type="entry name" value="Mutator_MutT"/>
</dbReference>
<feature type="binding site" evidence="17">
    <location>
        <position position="23"/>
    </location>
    <ligand>
        <name>8-oxo-dGTP</name>
        <dbReference type="ChEBI" id="CHEBI:77896"/>
    </ligand>
</feature>
<keyword evidence="3" id="KW-0515">Mutator protein</keyword>
<comment type="cofactor">
    <cofactor evidence="1 18">
        <name>Mg(2+)</name>
        <dbReference type="ChEBI" id="CHEBI:18420"/>
    </cofactor>
</comment>
<comment type="catalytic activity">
    <reaction evidence="10">
        <text>8-oxo-dGTP + H2O = 8-oxo-dGMP + diphosphate + H(+)</text>
        <dbReference type="Rhea" id="RHEA:31575"/>
        <dbReference type="ChEBI" id="CHEBI:15377"/>
        <dbReference type="ChEBI" id="CHEBI:15378"/>
        <dbReference type="ChEBI" id="CHEBI:33019"/>
        <dbReference type="ChEBI" id="CHEBI:63224"/>
        <dbReference type="ChEBI" id="CHEBI:77896"/>
        <dbReference type="EC" id="3.6.1.55"/>
    </reaction>
</comment>
<feature type="binding site" evidence="18">
    <location>
        <position position="57"/>
    </location>
    <ligand>
        <name>Mg(2+)</name>
        <dbReference type="ChEBI" id="CHEBI:18420"/>
    </ligand>
</feature>
<evidence type="ECO:0000256" key="10">
    <source>
        <dbReference type="ARBA" id="ARBA00035861"/>
    </source>
</evidence>
<feature type="binding site" evidence="17">
    <location>
        <position position="119"/>
    </location>
    <ligand>
        <name>8-oxo-dGTP</name>
        <dbReference type="ChEBI" id="CHEBI:77896"/>
    </ligand>
</feature>
<dbReference type="EMBL" id="SMSE01000001">
    <property type="protein sequence ID" value="TDG15071.1"/>
    <property type="molecule type" value="Genomic_DNA"/>
</dbReference>
<dbReference type="PANTHER" id="PTHR47707:SF1">
    <property type="entry name" value="NUDIX HYDROLASE FAMILY PROTEIN"/>
    <property type="match status" value="1"/>
</dbReference>
<dbReference type="AlphaFoldDB" id="A0A4R5LUN4"/>
<keyword evidence="9" id="KW-0234">DNA repair</keyword>
<dbReference type="InterPro" id="IPR047127">
    <property type="entry name" value="MutT-like"/>
</dbReference>
<dbReference type="NCBIfam" id="TIGR00586">
    <property type="entry name" value="mutt"/>
    <property type="match status" value="1"/>
</dbReference>
<feature type="domain" description="Nudix hydrolase" evidence="19">
    <location>
        <begin position="1"/>
        <end position="130"/>
    </location>
</feature>
<evidence type="ECO:0000256" key="17">
    <source>
        <dbReference type="PIRSR" id="PIRSR603561-1"/>
    </source>
</evidence>
<dbReference type="GO" id="GO:0006260">
    <property type="term" value="P:DNA replication"/>
    <property type="evidence" value="ECO:0007669"/>
    <property type="project" value="UniProtKB-KW"/>
</dbReference>
<feature type="binding site" evidence="17">
    <location>
        <position position="28"/>
    </location>
    <ligand>
        <name>8-oxo-dGTP</name>
        <dbReference type="ChEBI" id="CHEBI:77896"/>
    </ligand>
</feature>
<dbReference type="PRINTS" id="PR00502">
    <property type="entry name" value="NUDIXFAMILY"/>
</dbReference>
<proteinExistence type="inferred from homology"/>
<evidence type="ECO:0000256" key="9">
    <source>
        <dbReference type="ARBA" id="ARBA00023204"/>
    </source>
</evidence>
<evidence type="ECO:0000313" key="21">
    <source>
        <dbReference type="Proteomes" id="UP000295554"/>
    </source>
</evidence>
<dbReference type="GO" id="GO:0046872">
    <property type="term" value="F:metal ion binding"/>
    <property type="evidence" value="ECO:0007669"/>
    <property type="project" value="UniProtKB-KW"/>
</dbReference>
<comment type="catalytic activity">
    <reaction evidence="11">
        <text>8-oxo-GTP + H2O = 8-oxo-GMP + diphosphate + H(+)</text>
        <dbReference type="Rhea" id="RHEA:67616"/>
        <dbReference type="ChEBI" id="CHEBI:15377"/>
        <dbReference type="ChEBI" id="CHEBI:15378"/>
        <dbReference type="ChEBI" id="CHEBI:33019"/>
        <dbReference type="ChEBI" id="CHEBI:143553"/>
        <dbReference type="ChEBI" id="CHEBI:145694"/>
    </reaction>
</comment>
<evidence type="ECO:0000256" key="16">
    <source>
        <dbReference type="ARBA" id="ARBA00042798"/>
    </source>
</evidence>
<evidence type="ECO:0000256" key="13">
    <source>
        <dbReference type="ARBA" id="ARBA00040794"/>
    </source>
</evidence>
<dbReference type="RefSeq" id="WP_133209233.1">
    <property type="nucleotide sequence ID" value="NZ_SMSE01000001.1"/>
</dbReference>
<dbReference type="PROSITE" id="PS00893">
    <property type="entry name" value="NUDIX_BOX"/>
    <property type="match status" value="1"/>
</dbReference>
<evidence type="ECO:0000256" key="18">
    <source>
        <dbReference type="PIRSR" id="PIRSR603561-2"/>
    </source>
</evidence>
<evidence type="ECO:0000256" key="15">
    <source>
        <dbReference type="ARBA" id="ARBA00041979"/>
    </source>
</evidence>
<evidence type="ECO:0000256" key="1">
    <source>
        <dbReference type="ARBA" id="ARBA00001946"/>
    </source>
</evidence>
<evidence type="ECO:0000259" key="19">
    <source>
        <dbReference type="PROSITE" id="PS51462"/>
    </source>
</evidence>
<sequence length="131" mass="14710">MKRVHVAVGVILDAQQNILLTRRPEHAHQGGLWEFPGGKVEPGESLAVALSRELREELDIEPLRTSPLIAIRHDYDDKSVLLDVHVVWEFSGRPRALEGQPMDWVPVEALLEYDFPAANEPIIPALRALLP</sequence>
<accession>A0A4R5LUN4</accession>
<dbReference type="EC" id="3.6.1.55" evidence="12"/>
<comment type="similarity">
    <text evidence="2">Belongs to the Nudix hydrolase family.</text>
</comment>
<dbReference type="CDD" id="cd03425">
    <property type="entry name" value="NUDIX_MutT_NudA_like"/>
    <property type="match status" value="1"/>
</dbReference>
<organism evidence="20 21">
    <name type="scientific">Seongchinamella unica</name>
    <dbReference type="NCBI Taxonomy" id="2547392"/>
    <lineage>
        <taxon>Bacteria</taxon>
        <taxon>Pseudomonadati</taxon>
        <taxon>Pseudomonadota</taxon>
        <taxon>Gammaproteobacteria</taxon>
        <taxon>Cellvibrionales</taxon>
        <taxon>Halieaceae</taxon>
        <taxon>Seongchinamella</taxon>
    </lineage>
</organism>
<dbReference type="PANTHER" id="PTHR47707">
    <property type="entry name" value="8-OXO-DGTP DIPHOSPHATASE"/>
    <property type="match status" value="1"/>
</dbReference>
<evidence type="ECO:0000256" key="12">
    <source>
        <dbReference type="ARBA" id="ARBA00038905"/>
    </source>
</evidence>
<evidence type="ECO:0000256" key="7">
    <source>
        <dbReference type="ARBA" id="ARBA00022801"/>
    </source>
</evidence>